<evidence type="ECO:0000313" key="15">
    <source>
        <dbReference type="Ensembl" id="ENSCVAP00000017439.1"/>
    </source>
</evidence>
<evidence type="ECO:0000256" key="10">
    <source>
        <dbReference type="ARBA" id="ARBA00023242"/>
    </source>
</evidence>
<comment type="similarity">
    <text evidence="3">Belongs to the NSE2 family.</text>
</comment>
<keyword evidence="6" id="KW-0479">Metal-binding</keyword>
<dbReference type="CTD" id="286053"/>
<dbReference type="PROSITE" id="PS51044">
    <property type="entry name" value="ZF_SP_RING"/>
    <property type="match status" value="1"/>
</dbReference>
<dbReference type="Ensembl" id="ENSCVAT00000026102.1">
    <property type="protein sequence ID" value="ENSCVAP00000017439.1"/>
    <property type="gene ID" value="ENSCVAG00000020530.1"/>
</dbReference>
<evidence type="ECO:0000256" key="2">
    <source>
        <dbReference type="ARBA" id="ARBA00004718"/>
    </source>
</evidence>
<evidence type="ECO:0000256" key="4">
    <source>
        <dbReference type="ARBA" id="ARBA00020923"/>
    </source>
</evidence>
<evidence type="ECO:0000256" key="12">
    <source>
        <dbReference type="ARBA" id="ARBA00032533"/>
    </source>
</evidence>
<dbReference type="GO" id="GO:0005634">
    <property type="term" value="C:nucleus"/>
    <property type="evidence" value="ECO:0007669"/>
    <property type="project" value="UniProtKB-SubCell"/>
</dbReference>
<dbReference type="KEGG" id="cvg:107089618"/>
<dbReference type="PANTHER" id="PTHR21330">
    <property type="entry name" value="E3 SUMO-PROTEIN LIGASE NSE2"/>
    <property type="match status" value="1"/>
</dbReference>
<evidence type="ECO:0000256" key="3">
    <source>
        <dbReference type="ARBA" id="ARBA00008212"/>
    </source>
</evidence>
<dbReference type="OrthoDB" id="26899at2759"/>
<evidence type="ECO:0000256" key="11">
    <source>
        <dbReference type="ARBA" id="ARBA00031731"/>
    </source>
</evidence>
<feature type="domain" description="SP-RING-type" evidence="14">
    <location>
        <begin position="139"/>
        <end position="225"/>
    </location>
</feature>
<dbReference type="CDD" id="cd16651">
    <property type="entry name" value="SPL-RING_NSE2"/>
    <property type="match status" value="1"/>
</dbReference>
<dbReference type="GO" id="GO:0000724">
    <property type="term" value="P:double-strand break repair via homologous recombination"/>
    <property type="evidence" value="ECO:0007669"/>
    <property type="project" value="InterPro"/>
</dbReference>
<evidence type="ECO:0000256" key="13">
    <source>
        <dbReference type="PROSITE-ProRule" id="PRU00452"/>
    </source>
</evidence>
<accession>A0A3Q2DFR0</accession>
<dbReference type="GO" id="GO:0008270">
    <property type="term" value="F:zinc ion binding"/>
    <property type="evidence" value="ECO:0007669"/>
    <property type="project" value="UniProtKB-KW"/>
</dbReference>
<sequence length="235" mass="26286">MSLKAVDGILSSLKSCQTEIGTGMDIVTDVAIDLAEAQDEGMNSSIKEMEAMILECAKLDREIDVFIDVVQQATAEVTAQNPEAIFNLSAKVEEQFKQTIARLADADLHNHQKVAAFKESIENSLHQANQESAENLEVLDEDIAVSQTQENFTCPLTQVEMVNPMKNKKCNHHYDEEAILNLIRNKRKQKKKCRCPVVGCGNSDVKESDLIPDQILRRRIQRQKGQVNKTSFATL</sequence>
<keyword evidence="16" id="KW-1185">Reference proteome</keyword>
<dbReference type="OMA" id="NHHYDEG"/>
<dbReference type="GeneID" id="107089618"/>
<evidence type="ECO:0000259" key="14">
    <source>
        <dbReference type="PROSITE" id="PS51044"/>
    </source>
</evidence>
<keyword evidence="8" id="KW-0833">Ubl conjugation pathway</keyword>
<dbReference type="PANTHER" id="PTHR21330:SF1">
    <property type="entry name" value="E3 SUMO-PROTEIN LIGASE NSE2"/>
    <property type="match status" value="1"/>
</dbReference>
<comment type="subcellular location">
    <subcellularLocation>
        <location evidence="1">Nucleus</location>
    </subcellularLocation>
</comment>
<evidence type="ECO:0000313" key="16">
    <source>
        <dbReference type="Proteomes" id="UP000265020"/>
    </source>
</evidence>
<dbReference type="InterPro" id="IPR004181">
    <property type="entry name" value="Znf_MIZ"/>
</dbReference>
<evidence type="ECO:0000256" key="1">
    <source>
        <dbReference type="ARBA" id="ARBA00004123"/>
    </source>
</evidence>
<protein>
    <recommendedName>
        <fullName evidence="4">E3 SUMO-protein ligase NSE2</fullName>
    </recommendedName>
    <alternativeName>
        <fullName evidence="11">E3 SUMO-protein transferase NSE2</fullName>
    </alternativeName>
    <alternativeName>
        <fullName evidence="12">Non-structural maintenance of chromosomes element 2 homolog</fullName>
    </alternativeName>
</protein>
<dbReference type="GO" id="GO:0061665">
    <property type="term" value="F:SUMO ligase activity"/>
    <property type="evidence" value="ECO:0007669"/>
    <property type="project" value="TreeGrafter"/>
</dbReference>
<dbReference type="AlphaFoldDB" id="A0A3Q2DFR0"/>
<dbReference type="GeneTree" id="ENSGT00940000164859"/>
<dbReference type="SUPFAM" id="SSF57850">
    <property type="entry name" value="RING/U-box"/>
    <property type="match status" value="1"/>
</dbReference>
<dbReference type="Proteomes" id="UP000265020">
    <property type="component" value="Unassembled WGS sequence"/>
</dbReference>
<evidence type="ECO:0000256" key="8">
    <source>
        <dbReference type="ARBA" id="ARBA00022786"/>
    </source>
</evidence>
<evidence type="ECO:0000256" key="9">
    <source>
        <dbReference type="ARBA" id="ARBA00022833"/>
    </source>
</evidence>
<dbReference type="InterPro" id="IPR026846">
    <property type="entry name" value="Nse2(Mms21)"/>
</dbReference>
<evidence type="ECO:0000256" key="7">
    <source>
        <dbReference type="ARBA" id="ARBA00022771"/>
    </source>
</evidence>
<dbReference type="RefSeq" id="XP_015237994.1">
    <property type="nucleotide sequence ID" value="XM_015382508.1"/>
</dbReference>
<reference evidence="15" key="1">
    <citation type="submission" date="2025-08" db="UniProtKB">
        <authorList>
            <consortium name="Ensembl"/>
        </authorList>
    </citation>
    <scope>IDENTIFICATION</scope>
</reference>
<reference evidence="15" key="2">
    <citation type="submission" date="2025-09" db="UniProtKB">
        <authorList>
            <consortium name="Ensembl"/>
        </authorList>
    </citation>
    <scope>IDENTIFICATION</scope>
</reference>
<keyword evidence="5" id="KW-0808">Transferase</keyword>
<keyword evidence="9" id="KW-0862">Zinc</keyword>
<evidence type="ECO:0000256" key="5">
    <source>
        <dbReference type="ARBA" id="ARBA00022679"/>
    </source>
</evidence>
<name>A0A3Q2DFR0_CYPVA</name>
<dbReference type="GO" id="GO:0016925">
    <property type="term" value="P:protein sumoylation"/>
    <property type="evidence" value="ECO:0007669"/>
    <property type="project" value="UniProtKB-UniPathway"/>
</dbReference>
<keyword evidence="7 13" id="KW-0863">Zinc-finger</keyword>
<keyword evidence="10" id="KW-0539">Nucleus</keyword>
<dbReference type="Pfam" id="PF11789">
    <property type="entry name" value="zf-Nse"/>
    <property type="match status" value="1"/>
</dbReference>
<dbReference type="Gene3D" id="3.30.40.10">
    <property type="entry name" value="Zinc/RING finger domain, C3HC4 (zinc finger)"/>
    <property type="match status" value="1"/>
</dbReference>
<dbReference type="UniPathway" id="UPA00886"/>
<dbReference type="GO" id="GO:0030915">
    <property type="term" value="C:Smc5-Smc6 complex"/>
    <property type="evidence" value="ECO:0007669"/>
    <property type="project" value="InterPro"/>
</dbReference>
<dbReference type="STRING" id="28743.ENSCVAP00000017439"/>
<organism evidence="15 16">
    <name type="scientific">Cyprinodon variegatus</name>
    <name type="common">Sheepshead minnow</name>
    <dbReference type="NCBI Taxonomy" id="28743"/>
    <lineage>
        <taxon>Eukaryota</taxon>
        <taxon>Metazoa</taxon>
        <taxon>Chordata</taxon>
        <taxon>Craniata</taxon>
        <taxon>Vertebrata</taxon>
        <taxon>Euteleostomi</taxon>
        <taxon>Actinopterygii</taxon>
        <taxon>Neopterygii</taxon>
        <taxon>Teleostei</taxon>
        <taxon>Neoteleostei</taxon>
        <taxon>Acanthomorphata</taxon>
        <taxon>Ovalentaria</taxon>
        <taxon>Atherinomorphae</taxon>
        <taxon>Cyprinodontiformes</taxon>
        <taxon>Cyprinodontidae</taxon>
        <taxon>Cyprinodon</taxon>
    </lineage>
</organism>
<proteinExistence type="inferred from homology"/>
<evidence type="ECO:0000256" key="6">
    <source>
        <dbReference type="ARBA" id="ARBA00022723"/>
    </source>
</evidence>
<dbReference type="InterPro" id="IPR013083">
    <property type="entry name" value="Znf_RING/FYVE/PHD"/>
</dbReference>
<comment type="pathway">
    <text evidence="2">Protein modification; protein sumoylation.</text>
</comment>